<dbReference type="InterPro" id="IPR036097">
    <property type="entry name" value="HisK_dim/P_sf"/>
</dbReference>
<comment type="caution">
    <text evidence="15">The sequence shown here is derived from an EMBL/GenBank/DDBJ whole genome shotgun (WGS) entry which is preliminary data.</text>
</comment>
<organism evidence="15 16">
    <name type="scientific">Streptomyces hokutonensis</name>
    <dbReference type="NCBI Taxonomy" id="1306990"/>
    <lineage>
        <taxon>Bacteria</taxon>
        <taxon>Bacillati</taxon>
        <taxon>Actinomycetota</taxon>
        <taxon>Actinomycetes</taxon>
        <taxon>Kitasatosporales</taxon>
        <taxon>Streptomycetaceae</taxon>
        <taxon>Streptomyces</taxon>
    </lineage>
</organism>
<dbReference type="InterPro" id="IPR036890">
    <property type="entry name" value="HATPase_C_sf"/>
</dbReference>
<dbReference type="SMART" id="SM00387">
    <property type="entry name" value="HATPase_c"/>
    <property type="match status" value="1"/>
</dbReference>
<dbReference type="SUPFAM" id="SSF158472">
    <property type="entry name" value="HAMP domain-like"/>
    <property type="match status" value="1"/>
</dbReference>
<dbReference type="SUPFAM" id="SSF55874">
    <property type="entry name" value="ATPase domain of HSP90 chaperone/DNA topoisomerase II/histidine kinase"/>
    <property type="match status" value="1"/>
</dbReference>
<keyword evidence="7 15" id="KW-0418">Kinase</keyword>
<feature type="domain" description="HAMP" evidence="14">
    <location>
        <begin position="131"/>
        <end position="184"/>
    </location>
</feature>
<dbReference type="RefSeq" id="WP_388107439.1">
    <property type="nucleotide sequence ID" value="NZ_JBIAHM010000006.1"/>
</dbReference>
<dbReference type="PRINTS" id="PR00344">
    <property type="entry name" value="BCTRLSENSOR"/>
</dbReference>
<dbReference type="InterPro" id="IPR003660">
    <property type="entry name" value="HAMP_dom"/>
</dbReference>
<dbReference type="Pfam" id="PF00512">
    <property type="entry name" value="HisKA"/>
    <property type="match status" value="1"/>
</dbReference>
<comment type="subcellular location">
    <subcellularLocation>
        <location evidence="2">Cell membrane</location>
    </subcellularLocation>
</comment>
<dbReference type="CDD" id="cd00075">
    <property type="entry name" value="HATPase"/>
    <property type="match status" value="1"/>
</dbReference>
<dbReference type="SUPFAM" id="SSF47384">
    <property type="entry name" value="Homodimeric domain of signal transducing histidine kinase"/>
    <property type="match status" value="1"/>
</dbReference>
<evidence type="ECO:0000313" key="16">
    <source>
        <dbReference type="Proteomes" id="UP001601303"/>
    </source>
</evidence>
<keyword evidence="10 12" id="KW-0472">Membrane</keyword>
<evidence type="ECO:0000256" key="5">
    <source>
        <dbReference type="ARBA" id="ARBA00022679"/>
    </source>
</evidence>
<dbReference type="SMART" id="SM00304">
    <property type="entry name" value="HAMP"/>
    <property type="match status" value="1"/>
</dbReference>
<dbReference type="InterPro" id="IPR003594">
    <property type="entry name" value="HATPase_dom"/>
</dbReference>
<gene>
    <name evidence="15" type="ORF">ACFYNQ_19515</name>
</gene>
<dbReference type="EC" id="2.7.13.3" evidence="3"/>
<reference evidence="15 16" key="1">
    <citation type="submission" date="2024-10" db="EMBL/GenBank/DDBJ databases">
        <title>The Natural Products Discovery Center: Release of the First 8490 Sequenced Strains for Exploring Actinobacteria Biosynthetic Diversity.</title>
        <authorList>
            <person name="Kalkreuter E."/>
            <person name="Kautsar S.A."/>
            <person name="Yang D."/>
            <person name="Bader C.D."/>
            <person name="Teijaro C.N."/>
            <person name="Fluegel L."/>
            <person name="Davis C.M."/>
            <person name="Simpson J.R."/>
            <person name="Lauterbach L."/>
            <person name="Steele A.D."/>
            <person name="Gui C."/>
            <person name="Meng S."/>
            <person name="Li G."/>
            <person name="Viehrig K."/>
            <person name="Ye F."/>
            <person name="Su P."/>
            <person name="Kiefer A.F."/>
            <person name="Nichols A."/>
            <person name="Cepeda A.J."/>
            <person name="Yan W."/>
            <person name="Fan B."/>
            <person name="Jiang Y."/>
            <person name="Adhikari A."/>
            <person name="Zheng C.-J."/>
            <person name="Schuster L."/>
            <person name="Cowan T.M."/>
            <person name="Smanski M.J."/>
            <person name="Chevrette M.G."/>
            <person name="De Carvalho L.P.S."/>
            <person name="Shen B."/>
        </authorList>
    </citation>
    <scope>NUCLEOTIDE SEQUENCE [LARGE SCALE GENOMIC DNA]</scope>
    <source>
        <strain evidence="15 16">NPDC006488</strain>
    </source>
</reference>
<dbReference type="InterPro" id="IPR005467">
    <property type="entry name" value="His_kinase_dom"/>
</dbReference>
<dbReference type="PROSITE" id="PS50885">
    <property type="entry name" value="HAMP"/>
    <property type="match status" value="1"/>
</dbReference>
<keyword evidence="5" id="KW-0808">Transferase</keyword>
<proteinExistence type="predicted"/>
<comment type="catalytic activity">
    <reaction evidence="1">
        <text>ATP + protein L-histidine = ADP + protein N-phospho-L-histidine.</text>
        <dbReference type="EC" id="2.7.13.3"/>
    </reaction>
</comment>
<dbReference type="GO" id="GO:0016301">
    <property type="term" value="F:kinase activity"/>
    <property type="evidence" value="ECO:0007669"/>
    <property type="project" value="UniProtKB-KW"/>
</dbReference>
<keyword evidence="9" id="KW-0902">Two-component regulatory system</keyword>
<dbReference type="InterPro" id="IPR004358">
    <property type="entry name" value="Sig_transdc_His_kin-like_C"/>
</dbReference>
<dbReference type="PROSITE" id="PS50109">
    <property type="entry name" value="HIS_KIN"/>
    <property type="match status" value="1"/>
</dbReference>
<dbReference type="Gene3D" id="3.30.565.10">
    <property type="entry name" value="Histidine kinase-like ATPase, C-terminal domain"/>
    <property type="match status" value="1"/>
</dbReference>
<feature type="domain" description="Histidine kinase" evidence="13">
    <location>
        <begin position="192"/>
        <end position="403"/>
    </location>
</feature>
<dbReference type="PANTHER" id="PTHR45436:SF5">
    <property type="entry name" value="SENSOR HISTIDINE KINASE TRCS"/>
    <property type="match status" value="1"/>
</dbReference>
<dbReference type="Gene3D" id="1.10.287.130">
    <property type="match status" value="1"/>
</dbReference>
<evidence type="ECO:0000256" key="10">
    <source>
        <dbReference type="ARBA" id="ARBA00023136"/>
    </source>
</evidence>
<evidence type="ECO:0000313" key="15">
    <source>
        <dbReference type="EMBL" id="MFE9600744.1"/>
    </source>
</evidence>
<evidence type="ECO:0000256" key="3">
    <source>
        <dbReference type="ARBA" id="ARBA00012438"/>
    </source>
</evidence>
<evidence type="ECO:0000256" key="4">
    <source>
        <dbReference type="ARBA" id="ARBA00022553"/>
    </source>
</evidence>
<protein>
    <recommendedName>
        <fullName evidence="3">histidine kinase</fullName>
        <ecNumber evidence="3">2.7.13.3</ecNumber>
    </recommendedName>
</protein>
<evidence type="ECO:0000256" key="6">
    <source>
        <dbReference type="ARBA" id="ARBA00022692"/>
    </source>
</evidence>
<name>A0ABW6M3N7_9ACTN</name>
<evidence type="ECO:0000259" key="14">
    <source>
        <dbReference type="PROSITE" id="PS50885"/>
    </source>
</evidence>
<evidence type="ECO:0000256" key="8">
    <source>
        <dbReference type="ARBA" id="ARBA00022989"/>
    </source>
</evidence>
<keyword evidence="8 12" id="KW-1133">Transmembrane helix</keyword>
<dbReference type="PANTHER" id="PTHR45436">
    <property type="entry name" value="SENSOR HISTIDINE KINASE YKOH"/>
    <property type="match status" value="1"/>
</dbReference>
<evidence type="ECO:0000256" key="7">
    <source>
        <dbReference type="ARBA" id="ARBA00022777"/>
    </source>
</evidence>
<dbReference type="Pfam" id="PF02518">
    <property type="entry name" value="HATPase_c"/>
    <property type="match status" value="1"/>
</dbReference>
<dbReference type="CDD" id="cd00082">
    <property type="entry name" value="HisKA"/>
    <property type="match status" value="1"/>
</dbReference>
<evidence type="ECO:0000256" key="1">
    <source>
        <dbReference type="ARBA" id="ARBA00000085"/>
    </source>
</evidence>
<evidence type="ECO:0000256" key="2">
    <source>
        <dbReference type="ARBA" id="ARBA00004236"/>
    </source>
</evidence>
<dbReference type="Pfam" id="PF00672">
    <property type="entry name" value="HAMP"/>
    <property type="match status" value="1"/>
</dbReference>
<evidence type="ECO:0000256" key="9">
    <source>
        <dbReference type="ARBA" id="ARBA00023012"/>
    </source>
</evidence>
<feature type="transmembrane region" description="Helical" evidence="12">
    <location>
        <begin position="107"/>
        <end position="130"/>
    </location>
</feature>
<dbReference type="InterPro" id="IPR003661">
    <property type="entry name" value="HisK_dim/P_dom"/>
</dbReference>
<feature type="region of interest" description="Disordered" evidence="11">
    <location>
        <begin position="405"/>
        <end position="424"/>
    </location>
</feature>
<evidence type="ECO:0000256" key="12">
    <source>
        <dbReference type="SAM" id="Phobius"/>
    </source>
</evidence>
<dbReference type="EMBL" id="JBIAHM010000006">
    <property type="protein sequence ID" value="MFE9600744.1"/>
    <property type="molecule type" value="Genomic_DNA"/>
</dbReference>
<keyword evidence="16" id="KW-1185">Reference proteome</keyword>
<keyword evidence="4" id="KW-0597">Phosphoprotein</keyword>
<dbReference type="Gene3D" id="6.10.340.10">
    <property type="match status" value="1"/>
</dbReference>
<dbReference type="SMART" id="SM00388">
    <property type="entry name" value="HisKA"/>
    <property type="match status" value="1"/>
</dbReference>
<accession>A0ABW6M3N7</accession>
<evidence type="ECO:0000256" key="11">
    <source>
        <dbReference type="SAM" id="MobiDB-lite"/>
    </source>
</evidence>
<feature type="transmembrane region" description="Helical" evidence="12">
    <location>
        <begin position="41"/>
        <end position="62"/>
    </location>
</feature>
<dbReference type="Proteomes" id="UP001601303">
    <property type="component" value="Unassembled WGS sequence"/>
</dbReference>
<dbReference type="CDD" id="cd06225">
    <property type="entry name" value="HAMP"/>
    <property type="match status" value="1"/>
</dbReference>
<dbReference type="InterPro" id="IPR050428">
    <property type="entry name" value="TCS_sensor_his_kinase"/>
</dbReference>
<evidence type="ECO:0000259" key="13">
    <source>
        <dbReference type="PROSITE" id="PS50109"/>
    </source>
</evidence>
<sequence>MRGEPVWGSVGRRLSRSAGARAVVRGMRLRGPRTVRWRLTLLYSSLFVVAGALLLAFTYLLYAHNGAGQAASTVAGPKLTTGGPGPDAVPSVTAVVAAVRADQRHQLLVEACVALAVMALASLALGWVMAGRVLSPLRTMTASARRISADNLHERLAVPGPDDELKAVADTFDAVLARLEGAFEAQKQFVANASHELRTPLTLQQAIVDVTLADPDAPAQVLRAALARVRAAGQEQERLIDALLTLARSQRGLETREFVDLATVVEERLRGVELSVRARLESAPVLGDPQLVERLVVNLTDNAVRHNLPAGEGSWVSVWTGLDARGRPGLRIENSGPVIAADQAAGLFQPFRRLGVERVGKRDGLGLGMSIVAAVVAAHGGRVRARTRPQGGLVVEVSLPPYAPAEHRSPAPEAVGIPKPAPLV</sequence>
<keyword evidence="6 12" id="KW-0812">Transmembrane</keyword>